<name>A0A2Z6NI01_TRISU</name>
<dbReference type="Proteomes" id="UP000242715">
    <property type="component" value="Unassembled WGS sequence"/>
</dbReference>
<reference evidence="3" key="1">
    <citation type="journal article" date="2017" name="Front. Plant Sci.">
        <title>Climate Clever Clovers: New Paradigm to Reduce the Environmental Footprint of Ruminants by Breeding Low Methanogenic Forages Utilizing Haplotype Variation.</title>
        <authorList>
            <person name="Kaur P."/>
            <person name="Appels R."/>
            <person name="Bayer P.E."/>
            <person name="Keeble-Gagnere G."/>
            <person name="Wang J."/>
            <person name="Hirakawa H."/>
            <person name="Shirasawa K."/>
            <person name="Vercoe P."/>
            <person name="Stefanova K."/>
            <person name="Durmic Z."/>
            <person name="Nichols P."/>
            <person name="Revell C."/>
            <person name="Isobe S.N."/>
            <person name="Edwards D."/>
            <person name="Erskine W."/>
        </authorList>
    </citation>
    <scope>NUCLEOTIDE SEQUENCE [LARGE SCALE GENOMIC DNA]</scope>
    <source>
        <strain evidence="3">cv. Daliak</strain>
    </source>
</reference>
<keyword evidence="3" id="KW-1185">Reference proteome</keyword>
<dbReference type="AlphaFoldDB" id="A0A2Z6NI01"/>
<feature type="compositionally biased region" description="Polar residues" evidence="1">
    <location>
        <begin position="10"/>
        <end position="29"/>
    </location>
</feature>
<gene>
    <name evidence="2" type="ORF">TSUD_398920</name>
</gene>
<evidence type="ECO:0000313" key="3">
    <source>
        <dbReference type="Proteomes" id="UP000242715"/>
    </source>
</evidence>
<dbReference type="OrthoDB" id="1714944at2759"/>
<proteinExistence type="predicted"/>
<organism evidence="2 3">
    <name type="scientific">Trifolium subterraneum</name>
    <name type="common">Subterranean clover</name>
    <dbReference type="NCBI Taxonomy" id="3900"/>
    <lineage>
        <taxon>Eukaryota</taxon>
        <taxon>Viridiplantae</taxon>
        <taxon>Streptophyta</taxon>
        <taxon>Embryophyta</taxon>
        <taxon>Tracheophyta</taxon>
        <taxon>Spermatophyta</taxon>
        <taxon>Magnoliopsida</taxon>
        <taxon>eudicotyledons</taxon>
        <taxon>Gunneridae</taxon>
        <taxon>Pentapetalae</taxon>
        <taxon>rosids</taxon>
        <taxon>fabids</taxon>
        <taxon>Fabales</taxon>
        <taxon>Fabaceae</taxon>
        <taxon>Papilionoideae</taxon>
        <taxon>50 kb inversion clade</taxon>
        <taxon>NPAAA clade</taxon>
        <taxon>Hologalegina</taxon>
        <taxon>IRL clade</taxon>
        <taxon>Trifolieae</taxon>
        <taxon>Trifolium</taxon>
    </lineage>
</organism>
<protein>
    <submittedName>
        <fullName evidence="2">Uncharacterized protein</fullName>
    </submittedName>
</protein>
<accession>A0A2Z6NI01</accession>
<evidence type="ECO:0000313" key="2">
    <source>
        <dbReference type="EMBL" id="GAU43416.1"/>
    </source>
</evidence>
<sequence>MAPKKGRFSNLGNSSRGGNTQNYEKFLSPENQGRYNEIVGVRFNGERGFDTEKLTQYPMILEELRR</sequence>
<evidence type="ECO:0000256" key="1">
    <source>
        <dbReference type="SAM" id="MobiDB-lite"/>
    </source>
</evidence>
<feature type="non-terminal residue" evidence="2">
    <location>
        <position position="66"/>
    </location>
</feature>
<dbReference type="EMBL" id="DF973971">
    <property type="protein sequence ID" value="GAU43416.1"/>
    <property type="molecule type" value="Genomic_DNA"/>
</dbReference>
<feature type="region of interest" description="Disordered" evidence="1">
    <location>
        <begin position="1"/>
        <end position="29"/>
    </location>
</feature>